<dbReference type="Pfam" id="PF07690">
    <property type="entry name" value="MFS_1"/>
    <property type="match status" value="1"/>
</dbReference>
<evidence type="ECO:0000313" key="7">
    <source>
        <dbReference type="Proteomes" id="UP000321479"/>
    </source>
</evidence>
<organism evidence="6 7">
    <name type="scientific">Mucilaginibacter ginsenosidivorans</name>
    <dbReference type="NCBI Taxonomy" id="398053"/>
    <lineage>
        <taxon>Bacteria</taxon>
        <taxon>Pseudomonadati</taxon>
        <taxon>Bacteroidota</taxon>
        <taxon>Sphingobacteriia</taxon>
        <taxon>Sphingobacteriales</taxon>
        <taxon>Sphingobacteriaceae</taxon>
        <taxon>Mucilaginibacter</taxon>
    </lineage>
</organism>
<gene>
    <name evidence="6" type="ORF">FRZ54_06785</name>
</gene>
<dbReference type="Gene3D" id="1.20.1250.20">
    <property type="entry name" value="MFS general substrate transporter like domains"/>
    <property type="match status" value="1"/>
</dbReference>
<feature type="transmembrane region" description="Helical" evidence="5">
    <location>
        <begin position="279"/>
        <end position="301"/>
    </location>
</feature>
<comment type="subcellular location">
    <subcellularLocation>
        <location evidence="1">Membrane</location>
        <topology evidence="1">Multi-pass membrane protein</topology>
    </subcellularLocation>
</comment>
<protein>
    <submittedName>
        <fullName evidence="6">MFS transporter</fullName>
    </submittedName>
</protein>
<feature type="transmembrane region" description="Helical" evidence="5">
    <location>
        <begin position="370"/>
        <end position="392"/>
    </location>
</feature>
<feature type="transmembrane region" description="Helical" evidence="5">
    <location>
        <begin position="313"/>
        <end position="333"/>
    </location>
</feature>
<feature type="transmembrane region" description="Helical" evidence="5">
    <location>
        <begin position="141"/>
        <end position="160"/>
    </location>
</feature>
<sequence>MSSVIPIFRSWVPGWMIKAVLFVVLLPSLVLFFLPLANINAAAGYYGCEPYDIQFAVVLFYVGYTSFFSLERRFFNYLATKEYFFIITFVQLITSYICYITQNLTFLFVCRFIQGMAFTCTVNISLALIFSRLKTERAREVGYSIFFGLLICMIPFNNFITADLIDSFNYNTLYKCALFSYAPSLVFLGVLMNNVRLNVKFPLYKLDWASFVIYATFLGLLGYACVYGQEYYWLDDQRIRYSLIAAAVLLGIGIVRQWKHKRPYFNLAVFNYRNFKVGAVILFIFYICRFASGLTSTYFVGVLGLDPINLSYINLYNILGIAAGVIFSCVLVLQHRPIRFILISGFLLLLVYHTWMFFLFDTQANESEFVIPLIVQGLGAGMLMTPTIVFAISAVPHQLGASAAGICLFVRCLGFMVSIALINFFELFAKSKHYNTFQDQVTKLNPVARQVIAKQAHAFSAKGLKAGQAMKLSNRLLVKSINTQGQIRFAMDYYQWISMLLFFTIILIALFPYINRTIIYLRADQPAPF</sequence>
<dbReference type="InterPro" id="IPR011701">
    <property type="entry name" value="MFS"/>
</dbReference>
<dbReference type="Proteomes" id="UP000321479">
    <property type="component" value="Chromosome"/>
</dbReference>
<dbReference type="PANTHER" id="PTHR23501">
    <property type="entry name" value="MAJOR FACILITATOR SUPERFAMILY"/>
    <property type="match status" value="1"/>
</dbReference>
<evidence type="ECO:0000256" key="2">
    <source>
        <dbReference type="ARBA" id="ARBA00022692"/>
    </source>
</evidence>
<feature type="transmembrane region" description="Helical" evidence="5">
    <location>
        <begin position="172"/>
        <end position="191"/>
    </location>
</feature>
<evidence type="ECO:0000256" key="5">
    <source>
        <dbReference type="SAM" id="Phobius"/>
    </source>
</evidence>
<dbReference type="AlphaFoldDB" id="A0A5B8UT67"/>
<keyword evidence="2 5" id="KW-0812">Transmembrane</keyword>
<keyword evidence="4 5" id="KW-0472">Membrane</keyword>
<dbReference type="RefSeq" id="WP_147030877.1">
    <property type="nucleotide sequence ID" value="NZ_CP042436.1"/>
</dbReference>
<feature type="transmembrane region" description="Helical" evidence="5">
    <location>
        <begin position="211"/>
        <end position="233"/>
    </location>
</feature>
<feature type="transmembrane region" description="Helical" evidence="5">
    <location>
        <begin position="399"/>
        <end position="425"/>
    </location>
</feature>
<keyword evidence="7" id="KW-1185">Reference proteome</keyword>
<evidence type="ECO:0000256" key="3">
    <source>
        <dbReference type="ARBA" id="ARBA00022989"/>
    </source>
</evidence>
<feature type="transmembrane region" description="Helical" evidence="5">
    <location>
        <begin position="106"/>
        <end position="129"/>
    </location>
</feature>
<feature type="transmembrane region" description="Helical" evidence="5">
    <location>
        <begin position="239"/>
        <end position="258"/>
    </location>
</feature>
<dbReference type="GO" id="GO:0022857">
    <property type="term" value="F:transmembrane transporter activity"/>
    <property type="evidence" value="ECO:0007669"/>
    <property type="project" value="InterPro"/>
</dbReference>
<dbReference type="KEGG" id="mgin:FRZ54_06785"/>
<feature type="transmembrane region" description="Helical" evidence="5">
    <location>
        <begin position="51"/>
        <end position="70"/>
    </location>
</feature>
<dbReference type="PANTHER" id="PTHR23501:SF5">
    <property type="entry name" value="TRANSPORT PROTEIN"/>
    <property type="match status" value="1"/>
</dbReference>
<evidence type="ECO:0000313" key="6">
    <source>
        <dbReference type="EMBL" id="QEC62300.1"/>
    </source>
</evidence>
<dbReference type="GO" id="GO:0005886">
    <property type="term" value="C:plasma membrane"/>
    <property type="evidence" value="ECO:0007669"/>
    <property type="project" value="TreeGrafter"/>
</dbReference>
<evidence type="ECO:0000256" key="1">
    <source>
        <dbReference type="ARBA" id="ARBA00004141"/>
    </source>
</evidence>
<feature type="transmembrane region" description="Helical" evidence="5">
    <location>
        <begin position="340"/>
        <end position="358"/>
    </location>
</feature>
<dbReference type="OrthoDB" id="1404010at2"/>
<dbReference type="EMBL" id="CP042436">
    <property type="protein sequence ID" value="QEC62300.1"/>
    <property type="molecule type" value="Genomic_DNA"/>
</dbReference>
<name>A0A5B8UT67_9SPHI</name>
<feature type="transmembrane region" description="Helical" evidence="5">
    <location>
        <begin position="493"/>
        <end position="514"/>
    </location>
</feature>
<dbReference type="InterPro" id="IPR036259">
    <property type="entry name" value="MFS_trans_sf"/>
</dbReference>
<proteinExistence type="predicted"/>
<reference evidence="6 7" key="1">
    <citation type="journal article" date="2017" name="Curr. Microbiol.">
        <title>Mucilaginibacter ginsenosidivorans sp. nov., Isolated from Soil of Ginseng Field.</title>
        <authorList>
            <person name="Kim M.M."/>
            <person name="Siddiqi M.Z."/>
            <person name="Im W.T."/>
        </authorList>
    </citation>
    <scope>NUCLEOTIDE SEQUENCE [LARGE SCALE GENOMIC DNA]</scope>
    <source>
        <strain evidence="6 7">Gsoil 3017</strain>
    </source>
</reference>
<keyword evidence="3 5" id="KW-1133">Transmembrane helix</keyword>
<feature type="transmembrane region" description="Helical" evidence="5">
    <location>
        <begin position="82"/>
        <end position="100"/>
    </location>
</feature>
<dbReference type="SUPFAM" id="SSF103473">
    <property type="entry name" value="MFS general substrate transporter"/>
    <property type="match status" value="1"/>
</dbReference>
<evidence type="ECO:0000256" key="4">
    <source>
        <dbReference type="ARBA" id="ARBA00023136"/>
    </source>
</evidence>
<accession>A0A5B8UT67</accession>